<protein>
    <submittedName>
        <fullName evidence="1">Uncharacterized protein</fullName>
    </submittedName>
</protein>
<dbReference type="AlphaFoldDB" id="A0A7J3I8T6"/>
<proteinExistence type="predicted"/>
<comment type="caution">
    <text evidence="1">The sequence shown here is derived from an EMBL/GenBank/DDBJ whole genome shotgun (WGS) entry which is preliminary data.</text>
</comment>
<evidence type="ECO:0000313" key="1">
    <source>
        <dbReference type="EMBL" id="HGN37031.1"/>
    </source>
</evidence>
<gene>
    <name evidence="1" type="ORF">ENT87_05745</name>
</gene>
<name>A0A7J3I8T6_9CREN</name>
<sequence length="92" mass="10478">MSNYVIMKVARGTPRNIRNRIYKLLLGTTVTIGNKRYRAAGLIRKVNGEVISSGLYVVPFEKLIDVIEKLKEKQLDNYIEVLRMCLCTCGSQ</sequence>
<accession>A0A7J3I8T6</accession>
<reference evidence="1" key="1">
    <citation type="journal article" date="2020" name="mSystems">
        <title>Genome- and Community-Level Interaction Insights into Carbon Utilization and Element Cycling Functions of Hydrothermarchaeota in Hydrothermal Sediment.</title>
        <authorList>
            <person name="Zhou Z."/>
            <person name="Liu Y."/>
            <person name="Xu W."/>
            <person name="Pan J."/>
            <person name="Luo Z.H."/>
            <person name="Li M."/>
        </authorList>
    </citation>
    <scope>NUCLEOTIDE SEQUENCE [LARGE SCALE GENOMIC DNA]</scope>
    <source>
        <strain evidence="1">SpSt-618</strain>
    </source>
</reference>
<organism evidence="1">
    <name type="scientific">Ignisphaera aggregans</name>
    <dbReference type="NCBI Taxonomy" id="334771"/>
    <lineage>
        <taxon>Archaea</taxon>
        <taxon>Thermoproteota</taxon>
        <taxon>Thermoprotei</taxon>
        <taxon>Desulfurococcales</taxon>
        <taxon>Desulfurococcaceae</taxon>
        <taxon>Ignisphaera</taxon>
    </lineage>
</organism>
<dbReference type="EMBL" id="DTAI01000165">
    <property type="protein sequence ID" value="HGN37031.1"/>
    <property type="molecule type" value="Genomic_DNA"/>
</dbReference>